<organism evidence="2 3">
    <name type="scientific">Punica granatum</name>
    <name type="common">Pomegranate</name>
    <dbReference type="NCBI Taxonomy" id="22663"/>
    <lineage>
        <taxon>Eukaryota</taxon>
        <taxon>Viridiplantae</taxon>
        <taxon>Streptophyta</taxon>
        <taxon>Embryophyta</taxon>
        <taxon>Tracheophyta</taxon>
        <taxon>Spermatophyta</taxon>
        <taxon>Magnoliopsida</taxon>
        <taxon>eudicotyledons</taxon>
        <taxon>Gunneridae</taxon>
        <taxon>Pentapetalae</taxon>
        <taxon>rosids</taxon>
        <taxon>malvids</taxon>
        <taxon>Myrtales</taxon>
        <taxon>Lythraceae</taxon>
        <taxon>Punica</taxon>
    </lineage>
</organism>
<dbReference type="Proteomes" id="UP000233551">
    <property type="component" value="Unassembled WGS sequence"/>
</dbReference>
<protein>
    <submittedName>
        <fullName evidence="2">Uncharacterized protein</fullName>
    </submittedName>
</protein>
<feature type="non-terminal residue" evidence="2">
    <location>
        <position position="72"/>
    </location>
</feature>
<evidence type="ECO:0000313" key="3">
    <source>
        <dbReference type="Proteomes" id="UP000233551"/>
    </source>
</evidence>
<feature type="compositionally biased region" description="Pro residues" evidence="1">
    <location>
        <begin position="43"/>
        <end position="55"/>
    </location>
</feature>
<feature type="region of interest" description="Disordered" evidence="1">
    <location>
        <begin position="1"/>
        <end position="72"/>
    </location>
</feature>
<dbReference type="AlphaFoldDB" id="A0A2I0HGK0"/>
<evidence type="ECO:0000256" key="1">
    <source>
        <dbReference type="SAM" id="MobiDB-lite"/>
    </source>
</evidence>
<comment type="caution">
    <text evidence="2">The sequence shown here is derived from an EMBL/GenBank/DDBJ whole genome shotgun (WGS) entry which is preliminary data.</text>
</comment>
<proteinExistence type="predicted"/>
<evidence type="ECO:0000313" key="2">
    <source>
        <dbReference type="EMBL" id="PKI30821.1"/>
    </source>
</evidence>
<dbReference type="EMBL" id="PGOL01025289">
    <property type="protein sequence ID" value="PKI30821.1"/>
    <property type="molecule type" value="Genomic_DNA"/>
</dbReference>
<name>A0A2I0HGK0_PUNGR</name>
<accession>A0A2I0HGK0</accession>
<gene>
    <name evidence="2" type="ORF">CRG98_048788</name>
</gene>
<feature type="non-terminal residue" evidence="2">
    <location>
        <position position="1"/>
    </location>
</feature>
<keyword evidence="3" id="KW-1185">Reference proteome</keyword>
<reference evidence="2 3" key="1">
    <citation type="submission" date="2017-11" db="EMBL/GenBank/DDBJ databases">
        <title>De-novo sequencing of pomegranate (Punica granatum L.) genome.</title>
        <authorList>
            <person name="Akparov Z."/>
            <person name="Amiraslanov A."/>
            <person name="Hajiyeva S."/>
            <person name="Abbasov M."/>
            <person name="Kaur K."/>
            <person name="Hamwieh A."/>
            <person name="Solovyev V."/>
            <person name="Salamov A."/>
            <person name="Braich B."/>
            <person name="Kosarev P."/>
            <person name="Mahmoud A."/>
            <person name="Hajiyev E."/>
            <person name="Babayeva S."/>
            <person name="Izzatullayeva V."/>
            <person name="Mammadov A."/>
            <person name="Mammadov A."/>
            <person name="Sharifova S."/>
            <person name="Ojaghi J."/>
            <person name="Eynullazada K."/>
            <person name="Bayramov B."/>
            <person name="Abdulazimova A."/>
            <person name="Shahmuradov I."/>
        </authorList>
    </citation>
    <scope>NUCLEOTIDE SEQUENCE [LARGE SCALE GENOMIC DNA]</scope>
    <source>
        <strain evidence="3">cv. AG2017</strain>
        <tissue evidence="2">Leaf</tissue>
    </source>
</reference>
<sequence length="72" mass="7370">EILPDPDGFNSGEAQIDHGEASVVSKTVTGIHSGPHRGVQGREPPPAAASPPFPATPTARRLTGLDPVHSLA</sequence>